<dbReference type="Gene3D" id="3.30.40.10">
    <property type="entry name" value="Zinc/RING finger domain, C3HC4 (zinc finger)"/>
    <property type="match status" value="1"/>
</dbReference>
<feature type="domain" description="RING-type" evidence="6">
    <location>
        <begin position="11"/>
        <end position="51"/>
    </location>
</feature>
<dbReference type="InterPro" id="IPR013320">
    <property type="entry name" value="ConA-like_dom_sf"/>
</dbReference>
<name>A0A3Q2QXM7_FUNHE</name>
<dbReference type="Pfam" id="PF13765">
    <property type="entry name" value="PRY"/>
    <property type="match status" value="1"/>
</dbReference>
<dbReference type="SMART" id="SM00184">
    <property type="entry name" value="RING"/>
    <property type="match status" value="1"/>
</dbReference>
<evidence type="ECO:0000256" key="3">
    <source>
        <dbReference type="ARBA" id="ARBA00022833"/>
    </source>
</evidence>
<keyword evidence="10" id="KW-1185">Reference proteome</keyword>
<dbReference type="InterPro" id="IPR006574">
    <property type="entry name" value="PRY"/>
</dbReference>
<evidence type="ECO:0000256" key="2">
    <source>
        <dbReference type="ARBA" id="ARBA00022771"/>
    </source>
</evidence>
<dbReference type="InterPro" id="IPR000315">
    <property type="entry name" value="Znf_B-box"/>
</dbReference>
<dbReference type="SMART" id="SM00336">
    <property type="entry name" value="BBOX"/>
    <property type="match status" value="1"/>
</dbReference>
<organism evidence="9 10">
    <name type="scientific">Fundulus heteroclitus</name>
    <name type="common">Killifish</name>
    <name type="synonym">Mummichog</name>
    <dbReference type="NCBI Taxonomy" id="8078"/>
    <lineage>
        <taxon>Eukaryota</taxon>
        <taxon>Metazoa</taxon>
        <taxon>Chordata</taxon>
        <taxon>Craniata</taxon>
        <taxon>Vertebrata</taxon>
        <taxon>Euteleostomi</taxon>
        <taxon>Actinopterygii</taxon>
        <taxon>Neopterygii</taxon>
        <taxon>Teleostei</taxon>
        <taxon>Neoteleostei</taxon>
        <taxon>Acanthomorphata</taxon>
        <taxon>Ovalentaria</taxon>
        <taxon>Atherinomorphae</taxon>
        <taxon>Cyprinodontiformes</taxon>
        <taxon>Fundulidae</taxon>
        <taxon>Fundulus</taxon>
    </lineage>
</organism>
<dbReference type="InterPro" id="IPR027370">
    <property type="entry name" value="Znf-RING_euk"/>
</dbReference>
<dbReference type="GO" id="GO:0008270">
    <property type="term" value="F:zinc ion binding"/>
    <property type="evidence" value="ECO:0007669"/>
    <property type="project" value="UniProtKB-KW"/>
</dbReference>
<proteinExistence type="predicted"/>
<dbReference type="InterPro" id="IPR003877">
    <property type="entry name" value="SPRY_dom"/>
</dbReference>
<keyword evidence="3" id="KW-0862">Zinc</keyword>
<dbReference type="PROSITE" id="PS50188">
    <property type="entry name" value="B302_SPRY"/>
    <property type="match status" value="1"/>
</dbReference>
<feature type="domain" description="B30.2/SPRY" evidence="8">
    <location>
        <begin position="270"/>
        <end position="457"/>
    </location>
</feature>
<dbReference type="SUPFAM" id="SSF49899">
    <property type="entry name" value="Concanavalin A-like lectins/glucanases"/>
    <property type="match status" value="1"/>
</dbReference>
<evidence type="ECO:0008006" key="11">
    <source>
        <dbReference type="Google" id="ProtNLM"/>
    </source>
</evidence>
<dbReference type="PANTHER" id="PTHR24103">
    <property type="entry name" value="E3 UBIQUITIN-PROTEIN LIGASE TRIM"/>
    <property type="match status" value="1"/>
</dbReference>
<dbReference type="PROSITE" id="PS50089">
    <property type="entry name" value="ZF_RING_2"/>
    <property type="match status" value="1"/>
</dbReference>
<dbReference type="InterPro" id="IPR017907">
    <property type="entry name" value="Znf_RING_CS"/>
</dbReference>
<evidence type="ECO:0000259" key="8">
    <source>
        <dbReference type="PROSITE" id="PS50188"/>
    </source>
</evidence>
<dbReference type="PROSITE" id="PS50119">
    <property type="entry name" value="ZF_BBOX"/>
    <property type="match status" value="1"/>
</dbReference>
<evidence type="ECO:0000259" key="6">
    <source>
        <dbReference type="PROSITE" id="PS50089"/>
    </source>
</evidence>
<dbReference type="Pfam" id="PF00643">
    <property type="entry name" value="zf-B_box"/>
    <property type="match status" value="1"/>
</dbReference>
<evidence type="ECO:0000313" key="10">
    <source>
        <dbReference type="Proteomes" id="UP000265000"/>
    </source>
</evidence>
<feature type="domain" description="B box-type" evidence="7">
    <location>
        <begin position="80"/>
        <end position="121"/>
    </location>
</feature>
<dbReference type="FunFam" id="2.60.120.920:FF:000004">
    <property type="entry name" value="Butyrophilin subfamily 1 member A1"/>
    <property type="match status" value="1"/>
</dbReference>
<accession>A0A3Q2QXM7</accession>
<protein>
    <recommendedName>
        <fullName evidence="11">Tripartite motif-containing protein 35</fullName>
    </recommendedName>
</protein>
<dbReference type="InterPro" id="IPR001870">
    <property type="entry name" value="B30.2/SPRY"/>
</dbReference>
<keyword evidence="1" id="KW-0479">Metal-binding</keyword>
<dbReference type="InterPro" id="IPR050143">
    <property type="entry name" value="TRIM/RBCC"/>
</dbReference>
<reference evidence="9" key="2">
    <citation type="submission" date="2025-09" db="UniProtKB">
        <authorList>
            <consortium name="Ensembl"/>
        </authorList>
    </citation>
    <scope>IDENTIFICATION</scope>
</reference>
<dbReference type="InterPro" id="IPR003879">
    <property type="entry name" value="Butyrophylin_SPRY"/>
</dbReference>
<dbReference type="GeneTree" id="ENSGT00970000193381"/>
<dbReference type="SMART" id="SM00449">
    <property type="entry name" value="SPRY"/>
    <property type="match status" value="1"/>
</dbReference>
<keyword evidence="5" id="KW-0175">Coiled coil</keyword>
<dbReference type="PROSITE" id="PS00518">
    <property type="entry name" value="ZF_RING_1"/>
    <property type="match status" value="1"/>
</dbReference>
<dbReference type="InterPro" id="IPR043136">
    <property type="entry name" value="B30.2/SPRY_sf"/>
</dbReference>
<dbReference type="Proteomes" id="UP000265000">
    <property type="component" value="Unplaced"/>
</dbReference>
<reference evidence="9" key="1">
    <citation type="submission" date="2025-08" db="UniProtKB">
        <authorList>
            <consortium name="Ensembl"/>
        </authorList>
    </citation>
    <scope>IDENTIFICATION</scope>
</reference>
<dbReference type="Gene3D" id="2.60.120.920">
    <property type="match status" value="1"/>
</dbReference>
<dbReference type="InterPro" id="IPR013083">
    <property type="entry name" value="Znf_RING/FYVE/PHD"/>
</dbReference>
<keyword evidence="2 4" id="KW-0863">Zinc-finger</keyword>
<dbReference type="Pfam" id="PF13445">
    <property type="entry name" value="zf-RING_UBOX"/>
    <property type="match status" value="1"/>
</dbReference>
<dbReference type="PRINTS" id="PR01407">
    <property type="entry name" value="BUTYPHLNCDUF"/>
</dbReference>
<dbReference type="AlphaFoldDB" id="A0A3Q2QXM7"/>
<evidence type="ECO:0000256" key="1">
    <source>
        <dbReference type="ARBA" id="ARBA00022723"/>
    </source>
</evidence>
<dbReference type="InterPro" id="IPR001841">
    <property type="entry name" value="Znf_RING"/>
</dbReference>
<dbReference type="SUPFAM" id="SSF57845">
    <property type="entry name" value="B-box zinc-binding domain"/>
    <property type="match status" value="1"/>
</dbReference>
<evidence type="ECO:0000313" key="9">
    <source>
        <dbReference type="Ensembl" id="ENSFHEP00000032679.1"/>
    </source>
</evidence>
<dbReference type="Pfam" id="PF00622">
    <property type="entry name" value="SPRY"/>
    <property type="match status" value="1"/>
</dbReference>
<dbReference type="Ensembl" id="ENSFHET00000026267.1">
    <property type="protein sequence ID" value="ENSFHEP00000032679.1"/>
    <property type="gene ID" value="ENSFHEG00000019288.1"/>
</dbReference>
<feature type="coiled-coil region" evidence="5">
    <location>
        <begin position="164"/>
        <end position="235"/>
    </location>
</feature>
<dbReference type="SUPFAM" id="SSF57850">
    <property type="entry name" value="RING/U-box"/>
    <property type="match status" value="1"/>
</dbReference>
<dbReference type="Gene3D" id="3.30.160.60">
    <property type="entry name" value="Classic Zinc Finger"/>
    <property type="match status" value="1"/>
</dbReference>
<evidence type="ECO:0000259" key="7">
    <source>
        <dbReference type="PROSITE" id="PS50119"/>
    </source>
</evidence>
<evidence type="ECO:0000256" key="5">
    <source>
        <dbReference type="SAM" id="Coils"/>
    </source>
</evidence>
<dbReference type="SMART" id="SM00589">
    <property type="entry name" value="PRY"/>
    <property type="match status" value="1"/>
</dbReference>
<sequence length="483" mass="54864">MASCSEKDVSCPVCQDIFRDPVVLSCSHSFCKACVHAWWREKHIKECPLCKELPLSDPPVSLALKNLCEAFLQKENPNFSELDICSLHKEKLKLFCLDHEQSICVICRDSKAHSSHSFRPVDEAAAEQREKVREALGPLRRKLKLFEQAKGNWDQTAKEIKIQNRNTEKRIKDQFRKLHQLLQEEEEAQISALREEEKQKSKLTRDKTEALIRNITEISNTIRATEKELKAADASFLHAYKDAINRMEQCHLLADPELSPGALIGVAKHLGNLSFNIWRKMQKAVCYCPVVLDPNTAHPELILSEDLTSVTRGPAQKLPDNPERFHCSHVVLGSEGFGCGVHSWDVEVGDSSGWELGVALESVERKGFIRSGSWTIGFDGRYEAISPPARNAVLSINTPRRIRVHLDWEEGKLSFSDADTGAHIHTFTHSFTEKLFPFFKSNSHLFMLKITPEALEKVLMTSRDLLISHLSSRSRWRIVALQD</sequence>
<evidence type="ECO:0000256" key="4">
    <source>
        <dbReference type="PROSITE-ProRule" id="PRU00024"/>
    </source>
</evidence>
<dbReference type="CDD" id="cd12893">
    <property type="entry name" value="SPRY_PRY_TRIM35"/>
    <property type="match status" value="1"/>
</dbReference>